<feature type="signal peptide" evidence="2">
    <location>
        <begin position="1"/>
        <end position="16"/>
    </location>
</feature>
<accession>A0A0J9S3R0</accession>
<dbReference type="EMBL" id="KQ234639">
    <property type="protein sequence ID" value="KMZ76732.1"/>
    <property type="molecule type" value="Genomic_DNA"/>
</dbReference>
<gene>
    <name evidence="3" type="ORF">PVIIG_06043</name>
</gene>
<feature type="chain" id="PRO_5005322213" description="VIR protein" evidence="2">
    <location>
        <begin position="17"/>
        <end position="391"/>
    </location>
</feature>
<dbReference type="AlphaFoldDB" id="A0A0J9S3R0"/>
<name>A0A0J9S3R0_PLAVI</name>
<feature type="region of interest" description="Disordered" evidence="1">
    <location>
        <begin position="267"/>
        <end position="302"/>
    </location>
</feature>
<protein>
    <recommendedName>
        <fullName evidence="5">VIR protein</fullName>
    </recommendedName>
</protein>
<dbReference type="OrthoDB" id="388216at2759"/>
<keyword evidence="2" id="KW-0732">Signal</keyword>
<evidence type="ECO:0000256" key="2">
    <source>
        <dbReference type="SAM" id="SignalP"/>
    </source>
</evidence>
<evidence type="ECO:0008006" key="5">
    <source>
        <dbReference type="Google" id="ProtNLM"/>
    </source>
</evidence>
<reference evidence="3 4" key="1">
    <citation type="submission" date="2011-08" db="EMBL/GenBank/DDBJ databases">
        <title>The Genome Sequence of Plasmodium vivax India VII.</title>
        <authorList>
            <consortium name="The Broad Institute Genome Sequencing Platform"/>
            <consortium name="The Broad Institute Genome Sequencing Center for Infectious Disease"/>
            <person name="Neafsey D."/>
            <person name="Carlton J."/>
            <person name="Barnwell J."/>
            <person name="Collins W."/>
            <person name="Escalante A."/>
            <person name="Mullikin J."/>
            <person name="Saul A."/>
            <person name="Guigo R."/>
            <person name="Camara F."/>
            <person name="Young S.K."/>
            <person name="Zeng Q."/>
            <person name="Gargeya S."/>
            <person name="Fitzgerald M."/>
            <person name="Haas B."/>
            <person name="Abouelleil A."/>
            <person name="Alvarado L."/>
            <person name="Arachchi H.M."/>
            <person name="Berlin A."/>
            <person name="Brown A."/>
            <person name="Chapman S.B."/>
            <person name="Chen Z."/>
            <person name="Dunbar C."/>
            <person name="Freedman E."/>
            <person name="Gearin G."/>
            <person name="Gellesch M."/>
            <person name="Goldberg J."/>
            <person name="Griggs A."/>
            <person name="Gujja S."/>
            <person name="Heiman D."/>
            <person name="Howarth C."/>
            <person name="Larson L."/>
            <person name="Lui A."/>
            <person name="MacDonald P.J.P."/>
            <person name="Montmayeur A."/>
            <person name="Murphy C."/>
            <person name="Neiman D."/>
            <person name="Pearson M."/>
            <person name="Priest M."/>
            <person name="Roberts A."/>
            <person name="Saif S."/>
            <person name="Shea T."/>
            <person name="Shenoy N."/>
            <person name="Sisk P."/>
            <person name="Stolte C."/>
            <person name="Sykes S."/>
            <person name="Wortman J."/>
            <person name="Nusbaum C."/>
            <person name="Birren B."/>
        </authorList>
    </citation>
    <scope>NUCLEOTIDE SEQUENCE [LARGE SCALE GENOMIC DNA]</scope>
    <source>
        <strain evidence="3 4">India VII</strain>
    </source>
</reference>
<evidence type="ECO:0000256" key="1">
    <source>
        <dbReference type="SAM" id="MobiDB-lite"/>
    </source>
</evidence>
<organism evidence="3 4">
    <name type="scientific">Plasmodium vivax India VII</name>
    <dbReference type="NCBI Taxonomy" id="1077284"/>
    <lineage>
        <taxon>Eukaryota</taxon>
        <taxon>Sar</taxon>
        <taxon>Alveolata</taxon>
        <taxon>Apicomplexa</taxon>
        <taxon>Aconoidasida</taxon>
        <taxon>Haemosporida</taxon>
        <taxon>Plasmodiidae</taxon>
        <taxon>Plasmodium</taxon>
        <taxon>Plasmodium (Plasmodium)</taxon>
    </lineage>
</organism>
<dbReference type="Proteomes" id="UP000053562">
    <property type="component" value="Unassembled WGS sequence"/>
</dbReference>
<evidence type="ECO:0000313" key="3">
    <source>
        <dbReference type="EMBL" id="KMZ76732.1"/>
    </source>
</evidence>
<sequence>MSYVILFIIFFKLSFLKITMNKIRFDYIKSSYFNTLIKRLNDEKYENCYEDISGYLKTVDEKNKKKLENVGCHLQWGYSYVTVFNEKNLKDFCKYLNLWLDEQKNTHFNGDSQITEDKWNNIEKIWSYLMQNDYNYKCARQTNGYNISHIQERMKLMTYCINRDYIKELCEPYFRPGANLSTACYAFHDFIEKHYATFYNEDKCIDYSDEPTKYSYHISDDCTLYNMTKTFPIINLHNKAILDNGNRRTAIKECTNDVEVGVQLQKQTDDGGDDLSEHPKSSDGLSESVNDHAESEDVPPGLESDFLEFTGLELPSTTAITSRNDKPSKPIYYAGLSALGVVFTSTVFKKEKLRQTTNKHLAEQWLQTTSEYMDSNSENAHYNFPYQSMQN</sequence>
<proteinExistence type="predicted"/>
<evidence type="ECO:0000313" key="4">
    <source>
        <dbReference type="Proteomes" id="UP000053562"/>
    </source>
</evidence>